<dbReference type="SUPFAM" id="SSF53137">
    <property type="entry name" value="Translational machinery components"/>
    <property type="match status" value="1"/>
</dbReference>
<dbReference type="GO" id="GO:0008097">
    <property type="term" value="F:5S rRNA binding"/>
    <property type="evidence" value="ECO:0007669"/>
    <property type="project" value="InterPro"/>
</dbReference>
<accession>A0A8W4FFM0</accession>
<sequence length="156" mass="18287">TGFVKVVKNKTYWSSRHESKTDQSAWKRLVIQDKNKYNTLNYSVRVRVTNRDMVCQTAYVHREGDRTVYAAYAHGLLKYSAKLGLTNDGEAHCTGLRLAYEDAYKKQNPVYEKKPKKEVKKKRWTRPKMSLAQKKDQQLAQRKASFLRAQEWVAEI</sequence>
<dbReference type="GO" id="GO:0022626">
    <property type="term" value="C:cytosolic ribosome"/>
    <property type="evidence" value="ECO:0007669"/>
    <property type="project" value="UniProtKB-ARBA"/>
</dbReference>
<proteinExistence type="inferred from homology"/>
<dbReference type="Proteomes" id="UP000008227">
    <property type="component" value="Chromosome 10"/>
</dbReference>
<feature type="region of interest" description="Disordered" evidence="4">
    <location>
        <begin position="114"/>
        <end position="135"/>
    </location>
</feature>
<name>A0A8W4FFM0_PIG</name>
<keyword evidence="6" id="KW-1185">Reference proteome</keyword>
<evidence type="ECO:0000256" key="1">
    <source>
        <dbReference type="ARBA" id="ARBA00007116"/>
    </source>
</evidence>
<dbReference type="Ensembl" id="ENSSSCT00000054899.2">
    <property type="protein sequence ID" value="ENSSSCP00000077112.1"/>
    <property type="gene ID" value="ENSSSCG00000034258.2"/>
</dbReference>
<dbReference type="GO" id="GO:0003735">
    <property type="term" value="F:structural constituent of ribosome"/>
    <property type="evidence" value="ECO:0007669"/>
    <property type="project" value="InterPro"/>
</dbReference>
<evidence type="ECO:0000256" key="2">
    <source>
        <dbReference type="ARBA" id="ARBA00022980"/>
    </source>
</evidence>
<dbReference type="PANTHER" id="PTHR23410">
    <property type="entry name" value="RIBOSOMAL PROTEIN L5-RELATED"/>
    <property type="match status" value="1"/>
</dbReference>
<comment type="similarity">
    <text evidence="1">Belongs to the universal ribosomal protein uL18 family.</text>
</comment>
<dbReference type="InterPro" id="IPR005485">
    <property type="entry name" value="Rbsml_uL18_euk_arch"/>
</dbReference>
<reference evidence="5" key="3">
    <citation type="submission" date="2025-09" db="UniProtKB">
        <authorList>
            <consortium name="Ensembl"/>
        </authorList>
    </citation>
    <scope>IDENTIFICATION</scope>
</reference>
<dbReference type="Gene3D" id="3.30.420.100">
    <property type="match status" value="1"/>
</dbReference>
<organism evidence="5 6">
    <name type="scientific">Sus scrofa</name>
    <name type="common">Pig</name>
    <dbReference type="NCBI Taxonomy" id="9823"/>
    <lineage>
        <taxon>Eukaryota</taxon>
        <taxon>Metazoa</taxon>
        <taxon>Chordata</taxon>
        <taxon>Craniata</taxon>
        <taxon>Vertebrata</taxon>
        <taxon>Euteleostomi</taxon>
        <taxon>Mammalia</taxon>
        <taxon>Eutheria</taxon>
        <taxon>Laurasiatheria</taxon>
        <taxon>Artiodactyla</taxon>
        <taxon>Suina</taxon>
        <taxon>Suidae</taxon>
        <taxon>Sus</taxon>
    </lineage>
</organism>
<reference evidence="5" key="2">
    <citation type="submission" date="2025-08" db="UniProtKB">
        <authorList>
            <consortium name="Ensembl"/>
        </authorList>
    </citation>
    <scope>IDENTIFICATION</scope>
</reference>
<evidence type="ECO:0000256" key="3">
    <source>
        <dbReference type="ARBA" id="ARBA00023274"/>
    </source>
</evidence>
<dbReference type="PRINTS" id="PR00058">
    <property type="entry name" value="RIBOSOMALL5"/>
</dbReference>
<dbReference type="PANTHER" id="PTHR23410:SF12">
    <property type="entry name" value="LARGE RIBOSOMAL SUBUNIT PROTEIN UL18"/>
    <property type="match status" value="1"/>
</dbReference>
<reference evidence="5" key="1">
    <citation type="journal article" date="2020" name="Gigascience">
        <title>An improved pig reference genome sequence to enable pig genetics and genomics research.</title>
        <authorList>
            <person name="Warr A."/>
            <person name="Affara N."/>
            <person name="Aken B."/>
            <person name="Beiki H."/>
            <person name="Bickhart D.M."/>
            <person name="Billis K."/>
            <person name="Chow W."/>
            <person name="Eory L."/>
            <person name="Finlayson H.A."/>
            <person name="Flicek P."/>
            <person name="Giron C.G."/>
            <person name="Griffin D.K."/>
            <person name="Hall R."/>
            <person name="Hannum G."/>
            <person name="Hourlier T."/>
            <person name="Howe K."/>
            <person name="Hume D.A."/>
            <person name="Izuogu O."/>
            <person name="Kim K."/>
            <person name="Koren S."/>
            <person name="Liu H."/>
            <person name="Manchanda N."/>
            <person name="Martin F.J."/>
            <person name="Nonneman D.J."/>
            <person name="O'Connor R.E."/>
            <person name="Phillippy A.M."/>
            <person name="Rohrer G.A."/>
            <person name="Rosen B.D."/>
            <person name="Rund L.A."/>
            <person name="Sargent C.A."/>
            <person name="Schook L.B."/>
            <person name="Schroeder S.G."/>
            <person name="Schwartz A.S."/>
            <person name="Skinner B.M."/>
            <person name="Talbot R."/>
            <person name="Tseng E."/>
            <person name="Tuggle C.K."/>
            <person name="Watson M."/>
            <person name="Smith T.P.L."/>
            <person name="Archibald A.L."/>
        </authorList>
    </citation>
    <scope>NUCLEOTIDE SEQUENCE [LARGE SCALE GENOMIC DNA]</scope>
    <source>
        <strain evidence="5">Duroc</strain>
    </source>
</reference>
<evidence type="ECO:0000313" key="5">
    <source>
        <dbReference type="Ensembl" id="ENSSSCP00000077112.1"/>
    </source>
</evidence>
<evidence type="ECO:0000313" key="6">
    <source>
        <dbReference type="Proteomes" id="UP000008227"/>
    </source>
</evidence>
<keyword evidence="3" id="KW-0687">Ribonucleoprotein</keyword>
<dbReference type="GO" id="GO:0006412">
    <property type="term" value="P:translation"/>
    <property type="evidence" value="ECO:0007669"/>
    <property type="project" value="InterPro"/>
</dbReference>
<dbReference type="Pfam" id="PF17144">
    <property type="entry name" value="Ribosomal_L5e"/>
    <property type="match status" value="1"/>
</dbReference>
<feature type="compositionally biased region" description="Basic residues" evidence="4">
    <location>
        <begin position="116"/>
        <end position="126"/>
    </location>
</feature>
<dbReference type="GO" id="GO:1990904">
    <property type="term" value="C:ribonucleoprotein complex"/>
    <property type="evidence" value="ECO:0007669"/>
    <property type="project" value="UniProtKB-KW"/>
</dbReference>
<dbReference type="GeneTree" id="ENSGT00950000183210"/>
<protein>
    <recommendedName>
        <fullName evidence="7">Transposase</fullName>
    </recommendedName>
</protein>
<keyword evidence="2" id="KW-0689">Ribosomal protein</keyword>
<evidence type="ECO:0000256" key="4">
    <source>
        <dbReference type="SAM" id="MobiDB-lite"/>
    </source>
</evidence>
<dbReference type="AlphaFoldDB" id="A0A8W4FFM0"/>
<evidence type="ECO:0008006" key="7">
    <source>
        <dbReference type="Google" id="ProtNLM"/>
    </source>
</evidence>